<dbReference type="EMBL" id="CP023737">
    <property type="protein sequence ID" value="ATQ70369.1"/>
    <property type="molecule type" value="Genomic_DNA"/>
</dbReference>
<accession>A0A2D2D6B2</accession>
<dbReference type="KEGG" id="mtw:CQW49_12670"/>
<dbReference type="Gene3D" id="2.10.70.10">
    <property type="entry name" value="Complement Module, domain 1"/>
    <property type="match status" value="1"/>
</dbReference>
<protein>
    <submittedName>
        <fullName evidence="2">Hemin uptake protein HemP</fullName>
    </submittedName>
</protein>
<evidence type="ECO:0000313" key="2">
    <source>
        <dbReference type="EMBL" id="ATQ70369.1"/>
    </source>
</evidence>
<sequence length="58" mass="6531">MQKDHTAPASDPPFDAPRKPREIPIGELLGEAREALILHAGERYRLRITANNKLILTK</sequence>
<evidence type="ECO:0000313" key="3">
    <source>
        <dbReference type="Proteomes" id="UP000230709"/>
    </source>
</evidence>
<proteinExistence type="predicted"/>
<feature type="region of interest" description="Disordered" evidence="1">
    <location>
        <begin position="1"/>
        <end position="22"/>
    </location>
</feature>
<dbReference type="InterPro" id="IPR019600">
    <property type="entry name" value="Hemin_uptake_protein_HemP"/>
</dbReference>
<dbReference type="STRING" id="595536.GCA_000178815_02632"/>
<dbReference type="Pfam" id="PF10636">
    <property type="entry name" value="hemP"/>
    <property type="match status" value="1"/>
</dbReference>
<keyword evidence="3" id="KW-1185">Reference proteome</keyword>
<dbReference type="AlphaFoldDB" id="A0A2D2D6B2"/>
<dbReference type="RefSeq" id="WP_003609270.1">
    <property type="nucleotide sequence ID" value="NZ_ADVE02000001.1"/>
</dbReference>
<name>A0A2D2D6B2_METT3</name>
<dbReference type="Proteomes" id="UP000230709">
    <property type="component" value="Chromosome"/>
</dbReference>
<reference evidence="3" key="1">
    <citation type="submission" date="2017-10" db="EMBL/GenBank/DDBJ databases">
        <title>Completed PacBio SMRT sequence of Methylosinus trichosporium OB3b reveals presence of a third large plasmid.</title>
        <authorList>
            <person name="Charles T.C."/>
            <person name="Lynch M.D.J."/>
            <person name="Heil J.R."/>
            <person name="Cheng J."/>
        </authorList>
    </citation>
    <scope>NUCLEOTIDE SEQUENCE [LARGE SCALE GENOMIC DNA]</scope>
    <source>
        <strain evidence="3">OB3b</strain>
    </source>
</reference>
<gene>
    <name evidence="2" type="ORF">CQW49_12670</name>
</gene>
<organism evidence="2 3">
    <name type="scientific">Methylosinus trichosporium (strain ATCC 35070 / NCIMB 11131 / UNIQEM 75 / OB3b)</name>
    <dbReference type="NCBI Taxonomy" id="595536"/>
    <lineage>
        <taxon>Bacteria</taxon>
        <taxon>Pseudomonadati</taxon>
        <taxon>Pseudomonadota</taxon>
        <taxon>Alphaproteobacteria</taxon>
        <taxon>Hyphomicrobiales</taxon>
        <taxon>Methylocystaceae</taxon>
        <taxon>Methylosinus</taxon>
    </lineage>
</organism>
<evidence type="ECO:0000256" key="1">
    <source>
        <dbReference type="SAM" id="MobiDB-lite"/>
    </source>
</evidence>